<keyword evidence="3" id="KW-0807">Transducer</keyword>
<organism evidence="6 7">
    <name type="scientific">Desulfonema limicola</name>
    <dbReference type="NCBI Taxonomy" id="45656"/>
    <lineage>
        <taxon>Bacteria</taxon>
        <taxon>Pseudomonadati</taxon>
        <taxon>Thermodesulfobacteriota</taxon>
        <taxon>Desulfobacteria</taxon>
        <taxon>Desulfobacterales</taxon>
        <taxon>Desulfococcaceae</taxon>
        <taxon>Desulfonema</taxon>
    </lineage>
</organism>
<dbReference type="PANTHER" id="PTHR43531:SF11">
    <property type="entry name" value="METHYL-ACCEPTING CHEMOTAXIS PROTEIN 3"/>
    <property type="match status" value="1"/>
</dbReference>
<keyword evidence="7" id="KW-1185">Reference proteome</keyword>
<keyword evidence="1" id="KW-0145">Chemotaxis</keyword>
<dbReference type="PRINTS" id="PR00260">
    <property type="entry name" value="CHEMTRNSDUCR"/>
</dbReference>
<evidence type="ECO:0000256" key="2">
    <source>
        <dbReference type="ARBA" id="ARBA00029447"/>
    </source>
</evidence>
<dbReference type="InterPro" id="IPR051310">
    <property type="entry name" value="MCP_chemotaxis"/>
</dbReference>
<dbReference type="SMART" id="SM00283">
    <property type="entry name" value="MA"/>
    <property type="match status" value="1"/>
</dbReference>
<sequence>MGSSFRLSVRIWFSMGILIFGYLISTGYAYYISRSIQNSLPDISNFAVHSTELSQKIPRDFEQQIKFYGSAIITHDPEMLEQARNKAREIEAGLKQLKDLKGINKNLDLKIDKILIIFKKYTDTSDLIHQKTIQGETSGEILQQINQLANERDKIKIELEKLSGEVQKNLSENVLSIISRVKKNNLRNMGFAIIVIIISVLIINWLIRKSIIGTLFRITERLYESSGKVAKISSDISYASSELAEGASEQALYIAQASASLENLSIKTKQNALDTEQARISRNKTYDNINELSAYIEKTAGAMSSIKHRGYEIQQIIQTINEISFQTNILALNAAIEAARAGESGSGFAVVAEEVRTLALRSAQAAQDTQELIQKTVEEIRSGSNLLKQTKDVFAATAEQNHQMGELIDRITQASEEQVHKIEDINMTMEEIDSIVQQNKYNAEIFASVFIKLNGQSEKMSYFIRKLKGLMEYRQQIRVKIALKGEFTNIKTGQVEPFLTRDISANGVSIITSNYLDQGVEGEINISSNNIQFPWLKGFVVRTKEKNDENGKFISGIQFINLSPKIEEVILDILSTDMEQHQ</sequence>
<evidence type="ECO:0000313" key="7">
    <source>
        <dbReference type="Proteomes" id="UP000663720"/>
    </source>
</evidence>
<dbReference type="Proteomes" id="UP000663720">
    <property type="component" value="Chromosome"/>
</dbReference>
<dbReference type="PROSITE" id="PS50111">
    <property type="entry name" value="CHEMOTAXIS_TRANSDUC_2"/>
    <property type="match status" value="1"/>
</dbReference>
<dbReference type="GO" id="GO:0005886">
    <property type="term" value="C:plasma membrane"/>
    <property type="evidence" value="ECO:0007669"/>
    <property type="project" value="TreeGrafter"/>
</dbReference>
<dbReference type="EMBL" id="CP061799">
    <property type="protein sequence ID" value="QTA80343.1"/>
    <property type="molecule type" value="Genomic_DNA"/>
</dbReference>
<keyword evidence="4" id="KW-1133">Transmembrane helix</keyword>
<name>A0A975B7N5_9BACT</name>
<dbReference type="KEGG" id="dli:dnl_26430"/>
<dbReference type="RefSeq" id="WP_207692000.1">
    <property type="nucleotide sequence ID" value="NZ_CP061799.1"/>
</dbReference>
<keyword evidence="4" id="KW-0472">Membrane</keyword>
<reference evidence="6" key="1">
    <citation type="journal article" date="2021" name="Microb. Physiol.">
        <title>Proteogenomic Insights into the Physiology of Marine, Sulfate-Reducing, Filamentous Desulfonema limicola and Desulfonema magnum.</title>
        <authorList>
            <person name="Schnaars V."/>
            <person name="Wohlbrand L."/>
            <person name="Scheve S."/>
            <person name="Hinrichs C."/>
            <person name="Reinhardt R."/>
            <person name="Rabus R."/>
        </authorList>
    </citation>
    <scope>NUCLEOTIDE SEQUENCE</scope>
    <source>
        <strain evidence="6">5ac10</strain>
    </source>
</reference>
<dbReference type="AlphaFoldDB" id="A0A975B7N5"/>
<dbReference type="GO" id="GO:0035438">
    <property type="term" value="F:cyclic-di-GMP binding"/>
    <property type="evidence" value="ECO:0007669"/>
    <property type="project" value="InterPro"/>
</dbReference>
<dbReference type="InterPro" id="IPR009875">
    <property type="entry name" value="PilZ_domain"/>
</dbReference>
<dbReference type="PANTHER" id="PTHR43531">
    <property type="entry name" value="PROTEIN ICFG"/>
    <property type="match status" value="1"/>
</dbReference>
<keyword evidence="4" id="KW-0812">Transmembrane</keyword>
<dbReference type="SUPFAM" id="SSF58104">
    <property type="entry name" value="Methyl-accepting chemotaxis protein (MCP) signaling domain"/>
    <property type="match status" value="1"/>
</dbReference>
<dbReference type="GO" id="GO:0006935">
    <property type="term" value="P:chemotaxis"/>
    <property type="evidence" value="ECO:0007669"/>
    <property type="project" value="UniProtKB-KW"/>
</dbReference>
<protein>
    <submittedName>
        <fullName evidence="6">Methyl-accepting chemotaxis protein signailling domain-containing protein, PilZ domain-containing</fullName>
    </submittedName>
</protein>
<dbReference type="Pfam" id="PF00015">
    <property type="entry name" value="MCPsignal"/>
    <property type="match status" value="1"/>
</dbReference>
<dbReference type="Gene3D" id="2.40.10.220">
    <property type="entry name" value="predicted glycosyltransferase like domains"/>
    <property type="match status" value="1"/>
</dbReference>
<dbReference type="InterPro" id="IPR004089">
    <property type="entry name" value="MCPsignal_dom"/>
</dbReference>
<dbReference type="GO" id="GO:0004888">
    <property type="term" value="F:transmembrane signaling receptor activity"/>
    <property type="evidence" value="ECO:0007669"/>
    <property type="project" value="InterPro"/>
</dbReference>
<feature type="transmembrane region" description="Helical" evidence="4">
    <location>
        <begin position="12"/>
        <end position="31"/>
    </location>
</feature>
<evidence type="ECO:0000256" key="3">
    <source>
        <dbReference type="PROSITE-ProRule" id="PRU00284"/>
    </source>
</evidence>
<dbReference type="GO" id="GO:0007165">
    <property type="term" value="P:signal transduction"/>
    <property type="evidence" value="ECO:0007669"/>
    <property type="project" value="UniProtKB-KW"/>
</dbReference>
<accession>A0A975B7N5</accession>
<gene>
    <name evidence="6" type="ORF">dnl_26430</name>
</gene>
<feature type="domain" description="Methyl-accepting transducer" evidence="5">
    <location>
        <begin position="225"/>
        <end position="454"/>
    </location>
</feature>
<evidence type="ECO:0000256" key="4">
    <source>
        <dbReference type="SAM" id="Phobius"/>
    </source>
</evidence>
<evidence type="ECO:0000259" key="5">
    <source>
        <dbReference type="PROSITE" id="PS50111"/>
    </source>
</evidence>
<dbReference type="Gene3D" id="1.10.287.950">
    <property type="entry name" value="Methyl-accepting chemotaxis protein"/>
    <property type="match status" value="1"/>
</dbReference>
<evidence type="ECO:0000256" key="1">
    <source>
        <dbReference type="ARBA" id="ARBA00022500"/>
    </source>
</evidence>
<evidence type="ECO:0000313" key="6">
    <source>
        <dbReference type="EMBL" id="QTA80343.1"/>
    </source>
</evidence>
<dbReference type="Pfam" id="PF07238">
    <property type="entry name" value="PilZ"/>
    <property type="match status" value="1"/>
</dbReference>
<dbReference type="InterPro" id="IPR004090">
    <property type="entry name" value="Chemotax_Me-accpt_rcpt"/>
</dbReference>
<comment type="similarity">
    <text evidence="2">Belongs to the methyl-accepting chemotaxis (MCP) protein family.</text>
</comment>
<proteinExistence type="inferred from homology"/>
<feature type="transmembrane region" description="Helical" evidence="4">
    <location>
        <begin position="189"/>
        <end position="207"/>
    </location>
</feature>
<dbReference type="SUPFAM" id="SSF141371">
    <property type="entry name" value="PilZ domain-like"/>
    <property type="match status" value="1"/>
</dbReference>